<feature type="region of interest" description="Disordered" evidence="4">
    <location>
        <begin position="1"/>
        <end position="23"/>
    </location>
</feature>
<feature type="transmembrane region" description="Helical" evidence="5">
    <location>
        <begin position="87"/>
        <end position="105"/>
    </location>
</feature>
<proteinExistence type="evidence at transcript level"/>
<evidence type="ECO:0000256" key="5">
    <source>
        <dbReference type="SAM" id="Phobius"/>
    </source>
</evidence>
<reference evidence="6" key="1">
    <citation type="journal article" date="2008" name="BMC Genomics">
        <title>A conifer genomics resource of 200,000 spruce (Picea spp.) ESTs and 6,464 high-quality, sequence-finished full-length cDNAs for Sitka spruce (Picea sitchensis).</title>
        <authorList>
            <person name="Ralph S.G."/>
            <person name="Chun H.J."/>
            <person name="Kolosova N."/>
            <person name="Cooper D."/>
            <person name="Oddy C."/>
            <person name="Ritland C.E."/>
            <person name="Kirkpatrick R."/>
            <person name="Moore R."/>
            <person name="Barber S."/>
            <person name="Holt R.A."/>
            <person name="Jones S.J."/>
            <person name="Marra M.A."/>
            <person name="Douglas C.J."/>
            <person name="Ritland K."/>
            <person name="Bohlmann J."/>
        </authorList>
    </citation>
    <scope>NUCLEOTIDE SEQUENCE</scope>
    <source>
        <tissue evidence="6">Bark</tissue>
    </source>
</reference>
<accession>A9NR84</accession>
<dbReference type="OMA" id="WITVAMY"/>
<dbReference type="InterPro" id="IPR048280">
    <property type="entry name" value="COX6B-like"/>
</dbReference>
<dbReference type="AlphaFoldDB" id="A9NR84"/>
<evidence type="ECO:0000256" key="2">
    <source>
        <dbReference type="ARBA" id="ARBA00023128"/>
    </source>
</evidence>
<dbReference type="InterPro" id="IPR048282">
    <property type="entry name" value="COA6_pln"/>
</dbReference>
<name>A9NR84_PICSI</name>
<dbReference type="PANTHER" id="PTHR47445">
    <property type="entry name" value="OS08G0441400 PROTEIN"/>
    <property type="match status" value="1"/>
</dbReference>
<keyword evidence="5" id="KW-0472">Membrane</keyword>
<dbReference type="Pfam" id="PF02297">
    <property type="entry name" value="COX6B"/>
    <property type="match status" value="1"/>
</dbReference>
<dbReference type="EMBL" id="EF083811">
    <property type="protein sequence ID" value="ABK23145.1"/>
    <property type="molecule type" value="mRNA"/>
</dbReference>
<organism evidence="6">
    <name type="scientific">Picea sitchensis</name>
    <name type="common">Sitka spruce</name>
    <name type="synonym">Pinus sitchensis</name>
    <dbReference type="NCBI Taxonomy" id="3332"/>
    <lineage>
        <taxon>Eukaryota</taxon>
        <taxon>Viridiplantae</taxon>
        <taxon>Streptophyta</taxon>
        <taxon>Embryophyta</taxon>
        <taxon>Tracheophyta</taxon>
        <taxon>Spermatophyta</taxon>
        <taxon>Pinopsida</taxon>
        <taxon>Pinidae</taxon>
        <taxon>Conifers I</taxon>
        <taxon>Pinales</taxon>
        <taxon>Pinaceae</taxon>
        <taxon>Picea</taxon>
    </lineage>
</organism>
<evidence type="ECO:0000313" key="6">
    <source>
        <dbReference type="EMBL" id="ABK23145.1"/>
    </source>
</evidence>
<sequence length="125" mass="14415">MGWWSKKENSEQSQAQEDRDSDEIHKDVLAAGRDACYKARDTFFACVEKGKSKPTEVASVGLLYPAECKAARSEFVKQCRPTWVSKVLNFLNLLLLFQFFEIFYLSGQKSRLKHNSFLCKHPHSH</sequence>
<dbReference type="PANTHER" id="PTHR47445:SF1">
    <property type="entry name" value="OS08G0441400 PROTEIN"/>
    <property type="match status" value="1"/>
</dbReference>
<keyword evidence="3" id="KW-1015">Disulfide bond</keyword>
<evidence type="ECO:0000256" key="3">
    <source>
        <dbReference type="ARBA" id="ARBA00023157"/>
    </source>
</evidence>
<dbReference type="GO" id="GO:0005739">
    <property type="term" value="C:mitochondrion"/>
    <property type="evidence" value="ECO:0007669"/>
    <property type="project" value="UniProtKB-SubCell"/>
</dbReference>
<keyword evidence="5" id="KW-1133">Transmembrane helix</keyword>
<comment type="subcellular location">
    <subcellularLocation>
        <location evidence="1">Mitochondrion</location>
    </subcellularLocation>
</comment>
<evidence type="ECO:0000256" key="1">
    <source>
        <dbReference type="ARBA" id="ARBA00004173"/>
    </source>
</evidence>
<keyword evidence="5" id="KW-0812">Transmembrane</keyword>
<keyword evidence="2" id="KW-0496">Mitochondrion</keyword>
<evidence type="ECO:0000256" key="4">
    <source>
        <dbReference type="SAM" id="MobiDB-lite"/>
    </source>
</evidence>
<protein>
    <submittedName>
        <fullName evidence="6">Uncharacterized protein</fullName>
    </submittedName>
</protein>